<feature type="compositionally biased region" description="Polar residues" evidence="6">
    <location>
        <begin position="1359"/>
        <end position="1387"/>
    </location>
</feature>
<comment type="caution">
    <text evidence="7">The sequence shown here is derived from an EMBL/GenBank/DDBJ whole genome shotgun (WGS) entry which is preliminary data.</text>
</comment>
<protein>
    <submittedName>
        <fullName evidence="7">Uncharacterized protein</fullName>
    </submittedName>
</protein>
<keyword evidence="8" id="KW-1185">Reference proteome</keyword>
<feature type="compositionally biased region" description="Polar residues" evidence="6">
    <location>
        <begin position="1308"/>
        <end position="1352"/>
    </location>
</feature>
<feature type="compositionally biased region" description="Low complexity" evidence="6">
    <location>
        <begin position="26"/>
        <end position="40"/>
    </location>
</feature>
<dbReference type="Pfam" id="PF21227">
    <property type="entry name" value="Myb_DNA-binding_7"/>
    <property type="match status" value="1"/>
</dbReference>
<evidence type="ECO:0000256" key="4">
    <source>
        <dbReference type="ARBA" id="ARBA00023242"/>
    </source>
</evidence>
<organism evidence="7 8">
    <name type="scientific">Owenia fusiformis</name>
    <name type="common">Polychaete worm</name>
    <dbReference type="NCBI Taxonomy" id="6347"/>
    <lineage>
        <taxon>Eukaryota</taxon>
        <taxon>Metazoa</taxon>
        <taxon>Spiralia</taxon>
        <taxon>Lophotrochozoa</taxon>
        <taxon>Annelida</taxon>
        <taxon>Polychaeta</taxon>
        <taxon>Sedentaria</taxon>
        <taxon>Canalipalpata</taxon>
        <taxon>Sabellida</taxon>
        <taxon>Oweniida</taxon>
        <taxon>Oweniidae</taxon>
        <taxon>Owenia</taxon>
    </lineage>
</organism>
<feature type="compositionally biased region" description="Polar residues" evidence="6">
    <location>
        <begin position="1"/>
        <end position="25"/>
    </location>
</feature>
<feature type="compositionally biased region" description="Basic residues" evidence="6">
    <location>
        <begin position="218"/>
        <end position="227"/>
    </location>
</feature>
<reference evidence="7" key="1">
    <citation type="submission" date="2022-03" db="EMBL/GenBank/DDBJ databases">
        <authorList>
            <person name="Martin C."/>
        </authorList>
    </citation>
    <scope>NUCLEOTIDE SEQUENCE</scope>
</reference>
<comment type="subcellular location">
    <subcellularLocation>
        <location evidence="1 5">Nucleus</location>
    </subcellularLocation>
</comment>
<sequence>SSTEGSTVHESATDSSVEMSDTGNVSGVSSTMGHSSSQGSNIPDVSSSNVGLNSSEEKDTSGGSDTGTSLIDGRRGGDTGSNTGLSSSIGSTQPDIALSVISQSTPTKPAETTQNELNILSPLKHDQKTPPPKVEVLIITPEQRDARKRLLPKPVDESENSRPKVSPFLPKVPKEPPAKKKKSVVSSSQKKPILPKYKDFKIYIMSPTKKAAASISAKARKKLRRLTPKPMPLETTKREPCIIKKIVKQQRNVSKRPHKLRPIQPKPLDTNEGDEVEITDGYLEDVGEDDPYLTSEYDTQDSDEDLEHHDGENEDQNICDDHMDTVDADTADADEVDPDDADTADADEGDGDTVDADEGDVDVDTADEGDVDADTMDIDVTEDQENKENEEKPKRRRTRRVRRRLPSPDSTTDAGHYEADGSQNEDEGDDEDHMATLMAASSTIRFDPTRNEPKKYKGRKEKLLQRMYDENIVSTDPKRDDKDTLVAQAFLTKALQLLKGDIGRYMDILKLLMEEKDVTMLYKGMAELLKDYPQLLEQFSDFLSPDQAWACGCLTQNLAYSRARRFLRKLEIFCGTTNSTNFHRIKHTMMQWENQGSNDVQELKRLVVPLLRGQQHLLQEFSQFFPQDKPPESKLNDCYEEVVLNDSDEDDSHKFDGFEELTLPETNKDKSYGSRRCHCPCHFGNKISKEFKKRRKHCYNCSMKIMGGKIYIQQGKTLHQAEVVYRDPLPPHSPVSTQPGSPLGEDEDTMDSVLSKDSQDDVFDNARDVDEGFEEIDKEVTATDNNKVAEMMTLERIQNIPNNNKTPSPSKPCIIGQAPSQQSDVITFDNVDDALNAIDTAGSIDFAKVTQVEAPHKPVPSISQTKKSRRVELITLERTTPPRKSPIENLSPQGRIPHISPPQGGLQHISPTRLIHQHKSPVKNPTVHTSPRKHKSPGKLHKSPGKLHKSPGKFQGFHKSPSKYLRNSNPFLRSPLRIGTHLLQRKSPGKLRGFTRGTGQKVSPLMKKNLTRIQLGPATTNNQKKFVKIDDALPDSPSNSNHGLGNSNQGQGASNQGQRISNQGQGPMLSQASTSQMRIPTDFSEFRIQFKQNIGVEITAKELTIPTSPVLGEMENQMNSQNQNIGADKQSMGELVGGELVGNIIAPRKPVQAIASKNIRMCTTPPPLEDSMMMDSHSAWSLHSPKRHTISPQDEPFSAPTPKKAGVSPPPLDEEAILTSDTSCSSLPPIGNSPFNNPNSPFCMINALQQPTAEVLDPKSERGEEKQERLIMKINLTGKPAVVSSPKADKKIAIEEDVEHTKSEDSELPSSQGSKTGSDIQGEITANSPASCHDNSGSFNDNSTGCHDNISSHNEDSGSSKSRPSHSDSTSGDTNITWDSSTASNMSMDAANWTKENDHMVLRECKEQGTKQETFDYVANELGKTPLQVRQRFKLLMRLFNKEMTSDESSDDNTDA</sequence>
<dbReference type="OrthoDB" id="6257037at2759"/>
<evidence type="ECO:0000256" key="1">
    <source>
        <dbReference type="ARBA" id="ARBA00004123"/>
    </source>
</evidence>
<dbReference type="EMBL" id="CAIIXF020000010">
    <property type="protein sequence ID" value="CAH1796411.1"/>
    <property type="molecule type" value="Genomic_DNA"/>
</dbReference>
<feature type="compositionally biased region" description="Acidic residues" evidence="6">
    <location>
        <begin position="326"/>
        <end position="383"/>
    </location>
</feature>
<gene>
    <name evidence="7" type="ORF">OFUS_LOCUS20824</name>
</gene>
<feature type="non-terminal residue" evidence="7">
    <location>
        <position position="1456"/>
    </location>
</feature>
<feature type="compositionally biased region" description="Polar residues" evidence="6">
    <location>
        <begin position="41"/>
        <end position="54"/>
    </location>
</feature>
<dbReference type="SUPFAM" id="SSF47762">
    <property type="entry name" value="PAH2 domain"/>
    <property type="match status" value="2"/>
</dbReference>
<dbReference type="Pfam" id="PF02671">
    <property type="entry name" value="PAH"/>
    <property type="match status" value="1"/>
</dbReference>
<evidence type="ECO:0000313" key="7">
    <source>
        <dbReference type="EMBL" id="CAH1796411.1"/>
    </source>
</evidence>
<dbReference type="Proteomes" id="UP000749559">
    <property type="component" value="Unassembled WGS sequence"/>
</dbReference>
<dbReference type="InterPro" id="IPR003822">
    <property type="entry name" value="PAH"/>
</dbReference>
<feature type="region of interest" description="Disordered" evidence="6">
    <location>
        <begin position="1180"/>
        <end position="1215"/>
    </location>
</feature>
<dbReference type="InterPro" id="IPR036600">
    <property type="entry name" value="PAH_sf"/>
</dbReference>
<dbReference type="GO" id="GO:0003712">
    <property type="term" value="F:transcription coregulator activity"/>
    <property type="evidence" value="ECO:0007669"/>
    <property type="project" value="TreeGrafter"/>
</dbReference>
<feature type="compositionally biased region" description="Basic and acidic residues" evidence="6">
    <location>
        <begin position="1296"/>
        <end position="1305"/>
    </location>
</feature>
<proteinExistence type="predicted"/>
<feature type="compositionally biased region" description="Basic residues" evidence="6">
    <location>
        <begin position="394"/>
        <end position="405"/>
    </location>
</feature>
<keyword evidence="3" id="KW-0804">Transcription</keyword>
<evidence type="ECO:0000313" key="8">
    <source>
        <dbReference type="Proteomes" id="UP000749559"/>
    </source>
</evidence>
<dbReference type="InterPro" id="IPR052435">
    <property type="entry name" value="YY1-Transcr_Regul"/>
</dbReference>
<dbReference type="PANTHER" id="PTHR16088">
    <property type="entry name" value="YY1 ASSOCIATED PROTEIN-RELATED"/>
    <property type="match status" value="1"/>
</dbReference>
<keyword evidence="2" id="KW-0805">Transcription regulation</keyword>
<feature type="region of interest" description="Disordered" evidence="6">
    <location>
        <begin position="215"/>
        <end position="430"/>
    </location>
</feature>
<evidence type="ECO:0000256" key="6">
    <source>
        <dbReference type="SAM" id="MobiDB-lite"/>
    </source>
</evidence>
<feature type="compositionally biased region" description="Acidic residues" evidence="6">
    <location>
        <begin position="271"/>
        <end position="291"/>
    </location>
</feature>
<feature type="region of interest" description="Disordered" evidence="6">
    <location>
        <begin position="1"/>
        <end position="190"/>
    </location>
</feature>
<evidence type="ECO:0000256" key="2">
    <source>
        <dbReference type="ARBA" id="ARBA00023015"/>
    </source>
</evidence>
<name>A0A8S4PTC2_OWEFU</name>
<dbReference type="SUPFAM" id="SSF46689">
    <property type="entry name" value="Homeodomain-like"/>
    <property type="match status" value="1"/>
</dbReference>
<dbReference type="PANTHER" id="PTHR16088:SF3">
    <property type="entry name" value="GON-4-LIKE PROTEIN"/>
    <property type="match status" value="1"/>
</dbReference>
<feature type="region of interest" description="Disordered" evidence="6">
    <location>
        <begin position="727"/>
        <end position="751"/>
    </location>
</feature>
<accession>A0A8S4PTC2</accession>
<feature type="compositionally biased region" description="Basic residues" evidence="6">
    <location>
        <begin position="245"/>
        <end position="261"/>
    </location>
</feature>
<dbReference type="Gene3D" id="1.10.10.60">
    <property type="entry name" value="Homeodomain-like"/>
    <property type="match status" value="1"/>
</dbReference>
<feature type="compositionally biased region" description="Basic and acidic residues" evidence="6">
    <location>
        <begin position="384"/>
        <end position="393"/>
    </location>
</feature>
<dbReference type="GO" id="GO:0006355">
    <property type="term" value="P:regulation of DNA-templated transcription"/>
    <property type="evidence" value="ECO:0007669"/>
    <property type="project" value="InterPro"/>
</dbReference>
<keyword evidence="4 5" id="KW-0539">Nucleus</keyword>
<feature type="region of interest" description="Disordered" evidence="6">
    <location>
        <begin position="1296"/>
        <end position="1392"/>
    </location>
</feature>
<dbReference type="GO" id="GO:0005634">
    <property type="term" value="C:nucleus"/>
    <property type="evidence" value="ECO:0007669"/>
    <property type="project" value="UniProtKB-SubCell"/>
</dbReference>
<feature type="region of interest" description="Disordered" evidence="6">
    <location>
        <begin position="1030"/>
        <end position="1076"/>
    </location>
</feature>
<feature type="compositionally biased region" description="Basic residues" evidence="6">
    <location>
        <begin position="930"/>
        <end position="951"/>
    </location>
</feature>
<feature type="compositionally biased region" description="Polar residues" evidence="6">
    <location>
        <begin position="1059"/>
        <end position="1076"/>
    </location>
</feature>
<feature type="compositionally biased region" description="Polar residues" evidence="6">
    <location>
        <begin position="80"/>
        <end position="118"/>
    </location>
</feature>
<feature type="compositionally biased region" description="Low complexity" evidence="6">
    <location>
        <begin position="1045"/>
        <end position="1058"/>
    </location>
</feature>
<feature type="region of interest" description="Disordered" evidence="6">
    <location>
        <begin position="919"/>
        <end position="972"/>
    </location>
</feature>
<dbReference type="InterPro" id="IPR009057">
    <property type="entry name" value="Homeodomain-like_sf"/>
</dbReference>
<evidence type="ECO:0000256" key="3">
    <source>
        <dbReference type="ARBA" id="ARBA00023163"/>
    </source>
</evidence>
<evidence type="ECO:0000256" key="5">
    <source>
        <dbReference type="PROSITE-ProRule" id="PRU00810"/>
    </source>
</evidence>
<dbReference type="PROSITE" id="PS51477">
    <property type="entry name" value="PAH"/>
    <property type="match status" value="1"/>
</dbReference>